<evidence type="ECO:0000256" key="4">
    <source>
        <dbReference type="ARBA" id="ARBA00022771"/>
    </source>
</evidence>
<keyword evidence="2" id="KW-0479">Metal-binding</keyword>
<feature type="compositionally biased region" description="Polar residues" evidence="9">
    <location>
        <begin position="320"/>
        <end position="336"/>
    </location>
</feature>
<evidence type="ECO:0000313" key="12">
    <source>
        <dbReference type="Proteomes" id="UP000708208"/>
    </source>
</evidence>
<dbReference type="OrthoDB" id="6365841at2759"/>
<evidence type="ECO:0000259" key="10">
    <source>
        <dbReference type="PROSITE" id="PS50157"/>
    </source>
</evidence>
<evidence type="ECO:0000256" key="6">
    <source>
        <dbReference type="ARBA" id="ARBA00023242"/>
    </source>
</evidence>
<keyword evidence="6" id="KW-0539">Nucleus</keyword>
<dbReference type="GO" id="GO:0005634">
    <property type="term" value="C:nucleus"/>
    <property type="evidence" value="ECO:0007669"/>
    <property type="project" value="UniProtKB-SubCell"/>
</dbReference>
<dbReference type="GO" id="GO:0000981">
    <property type="term" value="F:DNA-binding transcription factor activity, RNA polymerase II-specific"/>
    <property type="evidence" value="ECO:0007669"/>
    <property type="project" value="TreeGrafter"/>
</dbReference>
<keyword evidence="4 8" id="KW-0863">Zinc-finger</keyword>
<comment type="subcellular location">
    <subcellularLocation>
        <location evidence="1">Nucleus</location>
    </subcellularLocation>
</comment>
<feature type="region of interest" description="Disordered" evidence="9">
    <location>
        <begin position="302"/>
        <end position="414"/>
    </location>
</feature>
<evidence type="ECO:0000256" key="5">
    <source>
        <dbReference type="ARBA" id="ARBA00022833"/>
    </source>
</evidence>
<dbReference type="SMART" id="SM00355">
    <property type="entry name" value="ZnF_C2H2"/>
    <property type="match status" value="2"/>
</dbReference>
<keyword evidence="12" id="KW-1185">Reference proteome</keyword>
<reference evidence="11" key="1">
    <citation type="submission" date="2021-06" db="EMBL/GenBank/DDBJ databases">
        <authorList>
            <person name="Hodson N. C."/>
            <person name="Mongue J. A."/>
            <person name="Jaron S. K."/>
        </authorList>
    </citation>
    <scope>NUCLEOTIDE SEQUENCE</scope>
</reference>
<dbReference type="PANTHER" id="PTHR24388:SF54">
    <property type="entry name" value="PROTEIN ESCARGOT"/>
    <property type="match status" value="1"/>
</dbReference>
<proteinExistence type="inferred from homology"/>
<accession>A0A8J2L792</accession>
<feature type="compositionally biased region" description="Basic and acidic residues" evidence="9">
    <location>
        <begin position="353"/>
        <end position="370"/>
    </location>
</feature>
<comment type="similarity">
    <text evidence="7">Belongs to the snail C2H2-type zinc-finger protein family.</text>
</comment>
<dbReference type="GO" id="GO:0000978">
    <property type="term" value="F:RNA polymerase II cis-regulatory region sequence-specific DNA binding"/>
    <property type="evidence" value="ECO:0007669"/>
    <property type="project" value="TreeGrafter"/>
</dbReference>
<evidence type="ECO:0000256" key="1">
    <source>
        <dbReference type="ARBA" id="ARBA00004123"/>
    </source>
</evidence>
<feature type="domain" description="C2H2-type" evidence="10">
    <location>
        <begin position="666"/>
        <end position="694"/>
    </location>
</feature>
<evidence type="ECO:0000256" key="7">
    <source>
        <dbReference type="ARBA" id="ARBA00037948"/>
    </source>
</evidence>
<keyword evidence="5" id="KW-0862">Zinc</keyword>
<keyword evidence="3" id="KW-0677">Repeat</keyword>
<evidence type="ECO:0000256" key="8">
    <source>
        <dbReference type="PROSITE-ProRule" id="PRU00042"/>
    </source>
</evidence>
<feature type="region of interest" description="Disordered" evidence="9">
    <location>
        <begin position="679"/>
        <end position="712"/>
    </location>
</feature>
<feature type="domain" description="C2H2-type" evidence="10">
    <location>
        <begin position="638"/>
        <end position="665"/>
    </location>
</feature>
<dbReference type="PROSITE" id="PS50157">
    <property type="entry name" value="ZINC_FINGER_C2H2_2"/>
    <property type="match status" value="2"/>
</dbReference>
<feature type="compositionally biased region" description="Basic and acidic residues" evidence="9">
    <location>
        <begin position="247"/>
        <end position="267"/>
    </location>
</feature>
<dbReference type="AlphaFoldDB" id="A0A8J2L792"/>
<evidence type="ECO:0000313" key="11">
    <source>
        <dbReference type="EMBL" id="CAG7829893.1"/>
    </source>
</evidence>
<dbReference type="Proteomes" id="UP000708208">
    <property type="component" value="Unassembled WGS sequence"/>
</dbReference>
<protein>
    <recommendedName>
        <fullName evidence="10">C2H2-type domain-containing protein</fullName>
    </recommendedName>
</protein>
<dbReference type="InterPro" id="IPR050527">
    <property type="entry name" value="Snail/Krueppel_Znf"/>
</dbReference>
<dbReference type="GO" id="GO:0008270">
    <property type="term" value="F:zinc ion binding"/>
    <property type="evidence" value="ECO:0007669"/>
    <property type="project" value="UniProtKB-KW"/>
</dbReference>
<evidence type="ECO:0000256" key="3">
    <source>
        <dbReference type="ARBA" id="ARBA00022737"/>
    </source>
</evidence>
<organism evidence="11 12">
    <name type="scientific">Allacma fusca</name>
    <dbReference type="NCBI Taxonomy" id="39272"/>
    <lineage>
        <taxon>Eukaryota</taxon>
        <taxon>Metazoa</taxon>
        <taxon>Ecdysozoa</taxon>
        <taxon>Arthropoda</taxon>
        <taxon>Hexapoda</taxon>
        <taxon>Collembola</taxon>
        <taxon>Symphypleona</taxon>
        <taxon>Sminthuridae</taxon>
        <taxon>Allacma</taxon>
    </lineage>
</organism>
<gene>
    <name evidence="11" type="ORF">AFUS01_LOCUS39733</name>
</gene>
<dbReference type="PANTHER" id="PTHR24388">
    <property type="entry name" value="ZINC FINGER PROTEIN"/>
    <property type="match status" value="1"/>
</dbReference>
<feature type="region of interest" description="Disordered" evidence="9">
    <location>
        <begin position="216"/>
        <end position="267"/>
    </location>
</feature>
<sequence>MVKNAQLSLFEWEDGKCGVFKIYPSAAHQEGNLKNWIELAGGIVLDVHEEDPSMIPIVDLEWYVRADIEVPRFDQLPWDHFHPSYIYDCYEWELVFDLNVYRIGKSRFVQYDANRIIKRCISWSDLLLVSPAPISTQNLERSISTRTILRYVDHKNTTDGVENNYTSPNVVININSSSIRLEGGNYISPGDDALGDVNVETDLGFVPRVEIENDDELVLKGTNDADDDDDDDHSAEEALESPKVGRKLSDPAKKTKHEPSSKAFAEGHDNLFYASGSKSIRPKKTATEKKTYYSSIISDLKSAFPDSKGNEKERQAAETARSNFQAGKSVEQNNERLTPFSPRKRNSTLVEKTSSKTEVEQPKLNEKKTLDSVNHSLNQSEDKVRSQLEKTPGTNVTSLKTPVEKKEHYVPTSLKRRKSTLLAANSSEDREIELIGPGKTPKAVKDSLNEPANLLVGSAVSVPGMKMLKKRSKSKTKFVVSKSDVDQAVQSQLPDISVQHSPHPVIILEKMRLPSVANAQPIENNDTVISGADNNISSKKRKMNKKNNQEVIEDVVSLTEPQQHGRNYSTEELTNDSELELNMLEVVTSDQASSDLEILHQVIKEPKRKKSRRDAQNPTQDEALAVPPNPIPTGPKRFPCDQCAFTALKAFDLLNHLRVHTGEEVFRCSSCDFSTSVKSTLTRHENKKHSSSNNLAPTTRSRKNSKPETTGKPYRCEHDACDFSTHAAYQLRPKLNVRLTNLRRRTHSLTV</sequence>
<feature type="compositionally biased region" description="Acidic residues" evidence="9">
    <location>
        <begin position="224"/>
        <end position="239"/>
    </location>
</feature>
<comment type="caution">
    <text evidence="11">The sequence shown here is derived from an EMBL/GenBank/DDBJ whole genome shotgun (WGS) entry which is preliminary data.</text>
</comment>
<name>A0A8J2L792_9HEXA</name>
<evidence type="ECO:0000256" key="9">
    <source>
        <dbReference type="SAM" id="MobiDB-lite"/>
    </source>
</evidence>
<feature type="region of interest" description="Disordered" evidence="9">
    <location>
        <begin position="604"/>
        <end position="630"/>
    </location>
</feature>
<dbReference type="InterPro" id="IPR013087">
    <property type="entry name" value="Znf_C2H2_type"/>
</dbReference>
<dbReference type="EMBL" id="CAJVCH010553368">
    <property type="protein sequence ID" value="CAG7829893.1"/>
    <property type="molecule type" value="Genomic_DNA"/>
</dbReference>
<evidence type="ECO:0000256" key="2">
    <source>
        <dbReference type="ARBA" id="ARBA00022723"/>
    </source>
</evidence>